<sequence>MKPMPEIENSLLQDAPIAWGNYQSRYQHLIDGVVNPEDITQFLLDWSDLETELDQVQAVRTLRAHLDTRDEAAQTAYREFMTDIHPERERVNGALKQKLLSLDLSHLPADAVRLVRRFQADARLFREENIKVQMQLSELEQEYTQINAALKVDFRGEKLGLPQLAPFLLSPDRQDREEAWKASRQTFREAAPVLDDLFLRMLKLRRLLACNAGYASFRDYMWDKYHRFDYNPQDCLNFHQTIETEVVPFALELLEQHRERLGLEVLRPWDAYWYDRVDPPDCAPLQPFKTAAELVARSAEVFSRLNPRLAEMFQLFRDHKAMDLEVRENKLSQAYCTSLPVSKLPFVFQQVVGTAGDVSVFLHESGHAFHDFLSMHSQRFYWNHMSSSEFIEVPSTAMELITLDALDPFFDPQEMERVKGAAIWQMVHNLPHCCFLDAFQHWVYSEAPEDVTIEMLDQKALELLQRFRPVPAWDGFEADRKKLWHFFHVFYVPFYYIEYAFCGLGALQLWKNQQQDPEKTLQQYLEALEAGNSLSVPELYEKCGLNFKFDRQTVHDLMDFVRSQG</sequence>
<dbReference type="Pfam" id="PF01432">
    <property type="entry name" value="Peptidase_M3"/>
    <property type="match status" value="1"/>
</dbReference>
<keyword evidence="3 6" id="KW-0378">Hydrolase</keyword>
<evidence type="ECO:0000256" key="7">
    <source>
        <dbReference type="SAM" id="Coils"/>
    </source>
</evidence>
<dbReference type="InterPro" id="IPR001567">
    <property type="entry name" value="Pept_M3A_M3B_dom"/>
</dbReference>
<evidence type="ECO:0000313" key="10">
    <source>
        <dbReference type="Proteomes" id="UP000632222"/>
    </source>
</evidence>
<evidence type="ECO:0000256" key="1">
    <source>
        <dbReference type="ARBA" id="ARBA00022670"/>
    </source>
</evidence>
<comment type="cofactor">
    <cofactor evidence="6">
        <name>Zn(2+)</name>
        <dbReference type="ChEBI" id="CHEBI:29105"/>
    </cofactor>
    <text evidence="6">Binds 1 zinc ion.</text>
</comment>
<comment type="similarity">
    <text evidence="6">Belongs to the peptidase M3 family.</text>
</comment>
<evidence type="ECO:0000259" key="8">
    <source>
        <dbReference type="Pfam" id="PF01432"/>
    </source>
</evidence>
<gene>
    <name evidence="9" type="ORF">GCM10008938_43990</name>
</gene>
<dbReference type="Proteomes" id="UP000632222">
    <property type="component" value="Unassembled WGS sequence"/>
</dbReference>
<evidence type="ECO:0000256" key="4">
    <source>
        <dbReference type="ARBA" id="ARBA00022833"/>
    </source>
</evidence>
<keyword evidence="7" id="KW-0175">Coiled coil</keyword>
<evidence type="ECO:0000256" key="2">
    <source>
        <dbReference type="ARBA" id="ARBA00022723"/>
    </source>
</evidence>
<dbReference type="EMBL" id="BMOD01000026">
    <property type="protein sequence ID" value="GGJ53209.1"/>
    <property type="molecule type" value="Genomic_DNA"/>
</dbReference>
<reference evidence="10" key="1">
    <citation type="journal article" date="2019" name="Int. J. Syst. Evol. Microbiol.">
        <title>The Global Catalogue of Microorganisms (GCM) 10K type strain sequencing project: providing services to taxonomists for standard genome sequencing and annotation.</title>
        <authorList>
            <consortium name="The Broad Institute Genomics Platform"/>
            <consortium name="The Broad Institute Genome Sequencing Center for Infectious Disease"/>
            <person name="Wu L."/>
            <person name="Ma J."/>
        </authorList>
    </citation>
    <scope>NUCLEOTIDE SEQUENCE [LARGE SCALE GENOMIC DNA]</scope>
    <source>
        <strain evidence="10">JCM 14370</strain>
    </source>
</reference>
<evidence type="ECO:0000313" key="9">
    <source>
        <dbReference type="EMBL" id="GGJ53209.1"/>
    </source>
</evidence>
<evidence type="ECO:0000256" key="5">
    <source>
        <dbReference type="ARBA" id="ARBA00023049"/>
    </source>
</evidence>
<dbReference type="Gene3D" id="1.10.1370.30">
    <property type="match status" value="1"/>
</dbReference>
<keyword evidence="1 6" id="KW-0645">Protease</keyword>
<accession>A0ABQ2DES1</accession>
<proteinExistence type="inferred from homology"/>
<name>A0ABQ2DES1_9DEIO</name>
<dbReference type="SUPFAM" id="SSF55486">
    <property type="entry name" value="Metalloproteases ('zincins'), catalytic domain"/>
    <property type="match status" value="1"/>
</dbReference>
<feature type="coiled-coil region" evidence="7">
    <location>
        <begin position="122"/>
        <end position="149"/>
    </location>
</feature>
<keyword evidence="4 6" id="KW-0862">Zinc</keyword>
<evidence type="ECO:0000256" key="3">
    <source>
        <dbReference type="ARBA" id="ARBA00022801"/>
    </source>
</evidence>
<evidence type="ECO:0000256" key="6">
    <source>
        <dbReference type="RuleBase" id="RU003435"/>
    </source>
</evidence>
<keyword evidence="5 6" id="KW-0482">Metalloprotease</keyword>
<keyword evidence="2 6" id="KW-0479">Metal-binding</keyword>
<dbReference type="CDD" id="cd09606">
    <property type="entry name" value="M3B_PepF"/>
    <property type="match status" value="1"/>
</dbReference>
<organism evidence="9 10">
    <name type="scientific">Deinococcus roseus</name>
    <dbReference type="NCBI Taxonomy" id="392414"/>
    <lineage>
        <taxon>Bacteria</taxon>
        <taxon>Thermotogati</taxon>
        <taxon>Deinococcota</taxon>
        <taxon>Deinococci</taxon>
        <taxon>Deinococcales</taxon>
        <taxon>Deinococcaceae</taxon>
        <taxon>Deinococcus</taxon>
    </lineage>
</organism>
<dbReference type="PANTHER" id="PTHR11804">
    <property type="entry name" value="PROTEASE M3 THIMET OLIGOPEPTIDASE-RELATED"/>
    <property type="match status" value="1"/>
</dbReference>
<dbReference type="InterPro" id="IPR045090">
    <property type="entry name" value="Pept_M3A_M3B"/>
</dbReference>
<protein>
    <submittedName>
        <fullName evidence="9">Oligoendopeptidase F</fullName>
    </submittedName>
</protein>
<comment type="caution">
    <text evidence="9">The sequence shown here is derived from an EMBL/GenBank/DDBJ whole genome shotgun (WGS) entry which is preliminary data.</text>
</comment>
<feature type="domain" description="Peptidase M3A/M3B catalytic" evidence="8">
    <location>
        <begin position="170"/>
        <end position="551"/>
    </location>
</feature>
<keyword evidence="10" id="KW-1185">Reference proteome</keyword>
<dbReference type="PANTHER" id="PTHR11804:SF48">
    <property type="entry name" value="PUTATIVE-RELATED"/>
    <property type="match status" value="1"/>
</dbReference>